<evidence type="ECO:0000313" key="3">
    <source>
        <dbReference type="Proteomes" id="UP000288215"/>
    </source>
</evidence>
<dbReference type="SMART" id="SM00849">
    <property type="entry name" value="Lactamase_B"/>
    <property type="match status" value="1"/>
</dbReference>
<feature type="domain" description="Metallo-beta-lactamase" evidence="1">
    <location>
        <begin position="26"/>
        <end position="220"/>
    </location>
</feature>
<accession>A0A3S3SSE0</accession>
<name>A0A3S3SSE0_METS7</name>
<gene>
    <name evidence="2" type="ORF">Metus_0533</name>
</gene>
<evidence type="ECO:0000259" key="1">
    <source>
        <dbReference type="SMART" id="SM00849"/>
    </source>
</evidence>
<comment type="caution">
    <text evidence="2">The sequence shown here is derived from an EMBL/GenBank/DDBJ whole genome shotgun (WGS) entry which is preliminary data.</text>
</comment>
<reference evidence="2 3" key="1">
    <citation type="submission" date="2018-12" db="EMBL/GenBank/DDBJ databases">
        <title>The complete genome of the methanogenic archaea of the candidate phylum Verstraetearchaeota, obtained from the metagenome of underground thermal water.</title>
        <authorList>
            <person name="Kadnikov V.V."/>
            <person name="Mardanov A.V."/>
            <person name="Beletsky A.V."/>
            <person name="Karnachuk O.V."/>
            <person name="Ravin N.V."/>
        </authorList>
    </citation>
    <scope>NUCLEOTIDE SEQUENCE [LARGE SCALE GENOMIC DNA]</scope>
    <source>
        <strain evidence="2">Ch88</strain>
    </source>
</reference>
<dbReference type="Pfam" id="PF00753">
    <property type="entry name" value="Lactamase_B"/>
    <property type="match status" value="1"/>
</dbReference>
<organism evidence="2 3">
    <name type="scientific">Methanosuratincola subterraneus</name>
    <dbReference type="NCBI Taxonomy" id="2593994"/>
    <lineage>
        <taxon>Archaea</taxon>
        <taxon>Thermoproteota</taxon>
        <taxon>Methanosuratincolia</taxon>
        <taxon>Candidatus Methanomethylicales</taxon>
        <taxon>Candidatus Methanomethylicaceae</taxon>
        <taxon>Candidatus Methanosuratincola (ex Vanwonterghem et al. 2016)</taxon>
    </lineage>
</organism>
<dbReference type="PANTHER" id="PTHR23131:SF4">
    <property type="entry name" value="METALLO-BETA-LACTAMASE SUPERFAMILY POTEIN"/>
    <property type="match status" value="1"/>
</dbReference>
<dbReference type="Proteomes" id="UP000288215">
    <property type="component" value="Unassembled WGS sequence"/>
</dbReference>
<dbReference type="CDD" id="cd06262">
    <property type="entry name" value="metallo-hydrolase-like_MBL-fold"/>
    <property type="match status" value="1"/>
</dbReference>
<dbReference type="InterPro" id="IPR050662">
    <property type="entry name" value="Sec-metab_biosynth-thioest"/>
</dbReference>
<protein>
    <recommendedName>
        <fullName evidence="1">Metallo-beta-lactamase domain-containing protein</fullName>
    </recommendedName>
</protein>
<dbReference type="InterPro" id="IPR036866">
    <property type="entry name" value="RibonucZ/Hydroxyglut_hydro"/>
</dbReference>
<dbReference type="InterPro" id="IPR001279">
    <property type="entry name" value="Metallo-B-lactamas"/>
</dbReference>
<dbReference type="EMBL" id="RXGA01000002">
    <property type="protein sequence ID" value="RWX73754.1"/>
    <property type="molecule type" value="Genomic_DNA"/>
</dbReference>
<dbReference type="SUPFAM" id="SSF56281">
    <property type="entry name" value="Metallo-hydrolase/oxidoreductase"/>
    <property type="match status" value="1"/>
</dbReference>
<dbReference type="PANTHER" id="PTHR23131">
    <property type="entry name" value="ENDORIBONUCLEASE LACTB2"/>
    <property type="match status" value="1"/>
</dbReference>
<dbReference type="AlphaFoldDB" id="A0A3S3SSE0"/>
<dbReference type="Gene3D" id="3.60.15.10">
    <property type="entry name" value="Ribonuclease Z/Hydroxyacylglutathione hydrolase-like"/>
    <property type="match status" value="1"/>
</dbReference>
<evidence type="ECO:0000313" key="2">
    <source>
        <dbReference type="EMBL" id="RWX73754.1"/>
    </source>
</evidence>
<sequence length="313" mass="34421">MNSIVDEMKITQIKVPFPSEYGSGRSTNAYLLEGEAKILVDSGLDSEENRRFIRKTLEKAGAWDLDVILLTHGHLDHFSLGAYLQQETGAALMVHEADAGMLSDYSSHSSKWFEEAYEHAVEGGFDPSVLGEARIKLITGASILTRSAVYETFTETSLAGGTVRTLHLPGHTEGSVGVVAGEAVFCGDAAIEGSTAVTDLKEEFNSLEKLKVFKFIYPGHERAPLARADIEALESHFVSRLEEVLRVTKGGATLKEIVISLYRGLDLAQAPYKIILPINQAISYLKYLEAEGHVEKRGRGWYSFRERLSSPVL</sequence>
<proteinExistence type="predicted"/>